<dbReference type="PANTHER" id="PTHR11538:SF41">
    <property type="entry name" value="PHENYLALANINE--TRNA LIGASE, MITOCHONDRIAL"/>
    <property type="match status" value="1"/>
</dbReference>
<organism evidence="17 18">
    <name type="scientific">Uncinula necator</name>
    <name type="common">Grape powdery mildew</name>
    <dbReference type="NCBI Taxonomy" id="52586"/>
    <lineage>
        <taxon>Eukaryota</taxon>
        <taxon>Fungi</taxon>
        <taxon>Dikarya</taxon>
        <taxon>Ascomycota</taxon>
        <taxon>Pezizomycotina</taxon>
        <taxon>Leotiomycetes</taxon>
        <taxon>Erysiphales</taxon>
        <taxon>Erysiphaceae</taxon>
        <taxon>Erysiphe</taxon>
    </lineage>
</organism>
<keyword evidence="6" id="KW-0067">ATP-binding</keyword>
<dbReference type="PROSITE" id="PS50862">
    <property type="entry name" value="AA_TRNA_LIGASE_II"/>
    <property type="match status" value="1"/>
</dbReference>
<feature type="domain" description="Aminoacyl-transfer RNA synthetases class-II family profile" evidence="15">
    <location>
        <begin position="170"/>
        <end position="380"/>
    </location>
</feature>
<dbReference type="Gene3D" id="3.30.930.10">
    <property type="entry name" value="Bira Bifunctional Protein, Domain 2"/>
    <property type="match status" value="1"/>
</dbReference>
<dbReference type="FunFam" id="3.30.930.10:FF:000053">
    <property type="entry name" value="Phenylalanyl-tRNA synthetase mitochondrial"/>
    <property type="match status" value="1"/>
</dbReference>
<evidence type="ECO:0000256" key="8">
    <source>
        <dbReference type="ARBA" id="ARBA00022946"/>
    </source>
</evidence>
<keyword evidence="7" id="KW-0648">Protein biosynthesis</keyword>
<protein>
    <recommendedName>
        <fullName evidence="14">Phenylalanine--tRNA ligase, mitochondrial</fullName>
        <ecNumber evidence="3">6.1.1.20</ecNumber>
    </recommendedName>
    <alternativeName>
        <fullName evidence="11">Phenylalanyl-tRNA synthetase</fullName>
    </alternativeName>
</protein>
<feature type="domain" description="FDX-ACB" evidence="16">
    <location>
        <begin position="382"/>
        <end position="484"/>
    </location>
</feature>
<keyword evidence="4" id="KW-0436">Ligase</keyword>
<dbReference type="InterPro" id="IPR036690">
    <property type="entry name" value="Fdx_antiC-bd_sf"/>
</dbReference>
<evidence type="ECO:0000259" key="16">
    <source>
        <dbReference type="PROSITE" id="PS51447"/>
    </source>
</evidence>
<dbReference type="GO" id="GO:0004826">
    <property type="term" value="F:phenylalanine-tRNA ligase activity"/>
    <property type="evidence" value="ECO:0007669"/>
    <property type="project" value="UniProtKB-EC"/>
</dbReference>
<dbReference type="HOGENOM" id="CLU_022696_0_1_1"/>
<dbReference type="OMA" id="PISHYPQ"/>
<evidence type="ECO:0000256" key="13">
    <source>
        <dbReference type="ARBA" id="ARBA00057761"/>
    </source>
</evidence>
<evidence type="ECO:0000256" key="4">
    <source>
        <dbReference type="ARBA" id="ARBA00022598"/>
    </source>
</evidence>
<evidence type="ECO:0000256" key="14">
    <source>
        <dbReference type="ARBA" id="ARBA00073229"/>
    </source>
</evidence>
<evidence type="ECO:0000256" key="10">
    <source>
        <dbReference type="ARBA" id="ARBA00023146"/>
    </source>
</evidence>
<dbReference type="NCBIfam" id="TIGR00469">
    <property type="entry name" value="pheS_mito"/>
    <property type="match status" value="1"/>
</dbReference>
<evidence type="ECO:0000256" key="11">
    <source>
        <dbReference type="ARBA" id="ARBA00031194"/>
    </source>
</evidence>
<evidence type="ECO:0000256" key="6">
    <source>
        <dbReference type="ARBA" id="ARBA00022840"/>
    </source>
</evidence>
<dbReference type="Pfam" id="PF01409">
    <property type="entry name" value="tRNA-synt_2d"/>
    <property type="match status" value="2"/>
</dbReference>
<dbReference type="InterPro" id="IPR006195">
    <property type="entry name" value="aa-tRNA-synth_II"/>
</dbReference>
<dbReference type="Proteomes" id="UP000030854">
    <property type="component" value="Unassembled WGS sequence"/>
</dbReference>
<comment type="subcellular location">
    <subcellularLocation>
        <location evidence="1">Mitochondrion matrix</location>
    </subcellularLocation>
</comment>
<dbReference type="EMBL" id="JNVN01003680">
    <property type="protein sequence ID" value="KHJ30743.1"/>
    <property type="molecule type" value="Genomic_DNA"/>
</dbReference>
<dbReference type="Pfam" id="PF03147">
    <property type="entry name" value="FDX-ACB"/>
    <property type="match status" value="1"/>
</dbReference>
<evidence type="ECO:0000256" key="3">
    <source>
        <dbReference type="ARBA" id="ARBA00012814"/>
    </source>
</evidence>
<dbReference type="InterPro" id="IPR002319">
    <property type="entry name" value="Phenylalanyl-tRNA_Synthase"/>
</dbReference>
<dbReference type="PROSITE" id="PS51447">
    <property type="entry name" value="FDX_ACB"/>
    <property type="match status" value="1"/>
</dbReference>
<comment type="catalytic activity">
    <reaction evidence="12">
        <text>tRNA(Phe) + L-phenylalanine + ATP = L-phenylalanyl-tRNA(Phe) + AMP + diphosphate + H(+)</text>
        <dbReference type="Rhea" id="RHEA:19413"/>
        <dbReference type="Rhea" id="RHEA-COMP:9668"/>
        <dbReference type="Rhea" id="RHEA-COMP:9699"/>
        <dbReference type="ChEBI" id="CHEBI:15378"/>
        <dbReference type="ChEBI" id="CHEBI:30616"/>
        <dbReference type="ChEBI" id="CHEBI:33019"/>
        <dbReference type="ChEBI" id="CHEBI:58095"/>
        <dbReference type="ChEBI" id="CHEBI:78442"/>
        <dbReference type="ChEBI" id="CHEBI:78531"/>
        <dbReference type="ChEBI" id="CHEBI:456215"/>
        <dbReference type="EC" id="6.1.1.20"/>
    </reaction>
</comment>
<dbReference type="InterPro" id="IPR045864">
    <property type="entry name" value="aa-tRNA-synth_II/BPL/LPL"/>
</dbReference>
<dbReference type="FunFam" id="3.30.70.380:FF:000002">
    <property type="entry name" value="phenylalanine--tRNA ligase, mitochondrial"/>
    <property type="match status" value="1"/>
</dbReference>
<accession>A0A0B1NXP4</accession>
<reference evidence="17 18" key="1">
    <citation type="journal article" date="2014" name="BMC Genomics">
        <title>Adaptive genomic structural variation in the grape powdery mildew pathogen, Erysiphe necator.</title>
        <authorList>
            <person name="Jones L."/>
            <person name="Riaz S."/>
            <person name="Morales-Cruz A."/>
            <person name="Amrine K.C."/>
            <person name="McGuire B."/>
            <person name="Gubler W.D."/>
            <person name="Walker M.A."/>
            <person name="Cantu D."/>
        </authorList>
    </citation>
    <scope>NUCLEOTIDE SEQUENCE [LARGE SCALE GENOMIC DNA]</scope>
    <source>
        <strain evidence="18">c</strain>
    </source>
</reference>
<evidence type="ECO:0000313" key="17">
    <source>
        <dbReference type="EMBL" id="KHJ30743.1"/>
    </source>
</evidence>
<dbReference type="Gene3D" id="3.30.70.380">
    <property type="entry name" value="Ferrodoxin-fold anticodon-binding domain"/>
    <property type="match status" value="1"/>
</dbReference>
<evidence type="ECO:0000256" key="7">
    <source>
        <dbReference type="ARBA" id="ARBA00022917"/>
    </source>
</evidence>
<dbReference type="GO" id="GO:0005759">
    <property type="term" value="C:mitochondrial matrix"/>
    <property type="evidence" value="ECO:0007669"/>
    <property type="project" value="UniProtKB-SubCell"/>
</dbReference>
<evidence type="ECO:0000256" key="12">
    <source>
        <dbReference type="ARBA" id="ARBA00049255"/>
    </source>
</evidence>
<dbReference type="InterPro" id="IPR004530">
    <property type="entry name" value="Phe-tRNA-synth_IIc_mito"/>
</dbReference>
<evidence type="ECO:0000256" key="2">
    <source>
        <dbReference type="ARBA" id="ARBA00008226"/>
    </source>
</evidence>
<keyword evidence="9" id="KW-0496">Mitochondrion</keyword>
<dbReference type="STRING" id="52586.A0A0B1NXP4"/>
<dbReference type="SUPFAM" id="SSF55681">
    <property type="entry name" value="Class II aaRS and biotin synthetases"/>
    <property type="match status" value="1"/>
</dbReference>
<gene>
    <name evidence="17" type="ORF">EV44_g5723</name>
</gene>
<name>A0A0B1NXP4_UNCNE</name>
<evidence type="ECO:0000259" key="15">
    <source>
        <dbReference type="PROSITE" id="PS50862"/>
    </source>
</evidence>
<evidence type="ECO:0000256" key="5">
    <source>
        <dbReference type="ARBA" id="ARBA00022741"/>
    </source>
</evidence>
<proteinExistence type="inferred from homology"/>
<dbReference type="PANTHER" id="PTHR11538">
    <property type="entry name" value="PHENYLALANYL-TRNA SYNTHETASE"/>
    <property type="match status" value="1"/>
</dbReference>
<dbReference type="SMART" id="SM00896">
    <property type="entry name" value="FDX-ACB"/>
    <property type="match status" value="1"/>
</dbReference>
<dbReference type="EC" id="6.1.1.20" evidence="3"/>
<comment type="similarity">
    <text evidence="2">Belongs to the class-II aminoacyl-tRNA synthetase family.</text>
</comment>
<dbReference type="GO" id="GO:0070156">
    <property type="term" value="P:mitochondrial phenylalanyl-tRNA aminoacylation"/>
    <property type="evidence" value="ECO:0007669"/>
    <property type="project" value="EnsemblFungi"/>
</dbReference>
<dbReference type="GO" id="GO:0005524">
    <property type="term" value="F:ATP binding"/>
    <property type="evidence" value="ECO:0007669"/>
    <property type="project" value="UniProtKB-KW"/>
</dbReference>
<evidence type="ECO:0000256" key="9">
    <source>
        <dbReference type="ARBA" id="ARBA00023128"/>
    </source>
</evidence>
<comment type="caution">
    <text evidence="17">The sequence shown here is derived from an EMBL/GenBank/DDBJ whole genome shotgun (WGS) entry which is preliminary data.</text>
</comment>
<keyword evidence="10 17" id="KW-0030">Aminoacyl-tRNA synthetase</keyword>
<dbReference type="CDD" id="cd00496">
    <property type="entry name" value="PheRS_alpha_core"/>
    <property type="match status" value="1"/>
</dbReference>
<evidence type="ECO:0000313" key="18">
    <source>
        <dbReference type="Proteomes" id="UP000030854"/>
    </source>
</evidence>
<dbReference type="SUPFAM" id="SSF54991">
    <property type="entry name" value="Anticodon-binding domain of PheRS"/>
    <property type="match status" value="1"/>
</dbReference>
<dbReference type="GO" id="GO:0000049">
    <property type="term" value="F:tRNA binding"/>
    <property type="evidence" value="ECO:0007669"/>
    <property type="project" value="InterPro"/>
</dbReference>
<keyword evidence="8" id="KW-0809">Transit peptide</keyword>
<dbReference type="InterPro" id="IPR005121">
    <property type="entry name" value="Fdx_antiC-bd"/>
</dbReference>
<sequence>MTSFRGLRQNSVKYLVAHRLCRPNILSLNRFHSFKLFGDYNFSRYFSTETHIIEVDQKIYATDSWTNVPRSILSSIPCRLHLQPDHPISLTRAVIESCFPSPSFKYYNNIPPVVSTYQNFDSLGFPPDHPGRSRSDTYYVNNSTVLRTHSSAHQADLFRANSSRGYLVSADVYRRDAIDKNHYPIFHQMEGGRTWDRKDGDITNEVSKDINLLPKHNLKVMDPDHPMHPIRNPLQTVHKIYEVEAITAHMKRSLENVIFEIFTRAKKATVSLNHEYHEKQLELRWVEAYFPFTSPSWELEVYWQDEWLEVLGCGIVKQSILNEAKVPSQIGWAFGIGLERIAMLLFGIPDIRLFWSKDSRFLDQFKGLSANLDNFKRFVPFSKYPGTYKDVSFWINDISNSNNMGQAAKFCENDVMQIVRDVAGDTVESVRKVDAFYHPKTGRTSWCYRVNYRSLEKTLTSIEANMLHEAVKKELVNKLSVELR</sequence>
<keyword evidence="5" id="KW-0547">Nucleotide-binding</keyword>
<keyword evidence="18" id="KW-1185">Reference proteome</keyword>
<comment type="function">
    <text evidence="13">Is responsible for the charging of tRNA(Phe) with phenylalanine in mitochondrial translation.</text>
</comment>
<dbReference type="AlphaFoldDB" id="A0A0B1NXP4"/>
<evidence type="ECO:0000256" key="1">
    <source>
        <dbReference type="ARBA" id="ARBA00004305"/>
    </source>
</evidence>